<sequence>MLPLFALALPCVLLATACDDPDQEAELAALDDIDASDELAAEEAAEAEEAAGSPLEQGIDVVKDRPDTAKGVVSLCCSITFPSIFNPNVRLSTLASEGCSVSGGVPSGALISYTVTHYFGSPGPFVGSSSGPIANNSTKLIPLSHTGSLDAMACTAFAAW</sequence>
<evidence type="ECO:0000313" key="3">
    <source>
        <dbReference type="Proteomes" id="UP001150924"/>
    </source>
</evidence>
<proteinExistence type="predicted"/>
<keyword evidence="3" id="KW-1185">Reference proteome</keyword>
<organism evidence="2 3">
    <name type="scientific">Nannocystis pusilla</name>
    <dbReference type="NCBI Taxonomy" id="889268"/>
    <lineage>
        <taxon>Bacteria</taxon>
        <taxon>Pseudomonadati</taxon>
        <taxon>Myxococcota</taxon>
        <taxon>Polyangia</taxon>
        <taxon>Nannocystales</taxon>
        <taxon>Nannocystaceae</taxon>
        <taxon>Nannocystis</taxon>
    </lineage>
</organism>
<comment type="caution">
    <text evidence="2">The sequence shown here is derived from an EMBL/GenBank/DDBJ whole genome shotgun (WGS) entry which is preliminary data.</text>
</comment>
<evidence type="ECO:0000313" key="2">
    <source>
        <dbReference type="EMBL" id="MCY1012650.1"/>
    </source>
</evidence>
<dbReference type="AlphaFoldDB" id="A0A9X3EZV7"/>
<protein>
    <recommendedName>
        <fullName evidence="4">Lipoprotein</fullName>
    </recommendedName>
</protein>
<dbReference type="RefSeq" id="WP_267776140.1">
    <property type="nucleotide sequence ID" value="NZ_JAPNKE010000002.1"/>
</dbReference>
<evidence type="ECO:0000256" key="1">
    <source>
        <dbReference type="SAM" id="SignalP"/>
    </source>
</evidence>
<reference evidence="2" key="1">
    <citation type="submission" date="2022-11" db="EMBL/GenBank/DDBJ databases">
        <title>Minimal conservation of predation-associated metabolite biosynthetic gene clusters underscores biosynthetic potential of Myxococcota including descriptions for ten novel species: Archangium lansinium sp. nov., Myxococcus landrumus sp. nov., Nannocystis bai.</title>
        <authorList>
            <person name="Ahearne A."/>
            <person name="Stevens C."/>
            <person name="Phillips K."/>
        </authorList>
    </citation>
    <scope>NUCLEOTIDE SEQUENCE</scope>
    <source>
        <strain evidence="2">Na p29</strain>
    </source>
</reference>
<name>A0A9X3EZV7_9BACT</name>
<dbReference type="EMBL" id="JAPNKE010000002">
    <property type="protein sequence ID" value="MCY1012650.1"/>
    <property type="molecule type" value="Genomic_DNA"/>
</dbReference>
<evidence type="ECO:0008006" key="4">
    <source>
        <dbReference type="Google" id="ProtNLM"/>
    </source>
</evidence>
<feature type="chain" id="PRO_5040841803" description="Lipoprotein" evidence="1">
    <location>
        <begin position="18"/>
        <end position="160"/>
    </location>
</feature>
<gene>
    <name evidence="2" type="ORF">OV079_45380</name>
</gene>
<dbReference type="Proteomes" id="UP001150924">
    <property type="component" value="Unassembled WGS sequence"/>
</dbReference>
<keyword evidence="1" id="KW-0732">Signal</keyword>
<accession>A0A9X3EZV7</accession>
<feature type="signal peptide" evidence="1">
    <location>
        <begin position="1"/>
        <end position="17"/>
    </location>
</feature>